<evidence type="ECO:0000259" key="2">
    <source>
        <dbReference type="PROSITE" id="PS50181"/>
    </source>
</evidence>
<protein>
    <recommendedName>
        <fullName evidence="2">F-box domain-containing protein</fullName>
    </recommendedName>
</protein>
<comment type="caution">
    <text evidence="3">The sequence shown here is derived from an EMBL/GenBank/DDBJ whole genome shotgun (WGS) entry which is preliminary data.</text>
</comment>
<feature type="region of interest" description="Disordered" evidence="1">
    <location>
        <begin position="639"/>
        <end position="688"/>
    </location>
</feature>
<feature type="region of interest" description="Disordered" evidence="1">
    <location>
        <begin position="706"/>
        <end position="974"/>
    </location>
</feature>
<feature type="compositionally biased region" description="Polar residues" evidence="1">
    <location>
        <begin position="706"/>
        <end position="719"/>
    </location>
</feature>
<dbReference type="InterPro" id="IPR055589">
    <property type="entry name" value="DUF7165"/>
</dbReference>
<reference evidence="3" key="1">
    <citation type="submission" date="2023-06" db="EMBL/GenBank/DDBJ databases">
        <title>Genome-scale phylogeny and comparative genomics of the fungal order Sordariales.</title>
        <authorList>
            <consortium name="Lawrence Berkeley National Laboratory"/>
            <person name="Hensen N."/>
            <person name="Bonometti L."/>
            <person name="Westerberg I."/>
            <person name="Brannstrom I.O."/>
            <person name="Guillou S."/>
            <person name="Cros-Aarteil S."/>
            <person name="Calhoun S."/>
            <person name="Haridas S."/>
            <person name="Kuo A."/>
            <person name="Mondo S."/>
            <person name="Pangilinan J."/>
            <person name="Riley R."/>
            <person name="LaButti K."/>
            <person name="Andreopoulos B."/>
            <person name="Lipzen A."/>
            <person name="Chen C."/>
            <person name="Yanf M."/>
            <person name="Daum C."/>
            <person name="Ng V."/>
            <person name="Clum A."/>
            <person name="Steindorff A."/>
            <person name="Ohm R."/>
            <person name="Martin F."/>
            <person name="Silar P."/>
            <person name="Natvig D."/>
            <person name="Lalanne C."/>
            <person name="Gautier V."/>
            <person name="Ament-velasquez S.L."/>
            <person name="Kruys A."/>
            <person name="Hutchinson M.I."/>
            <person name="Powell A.J."/>
            <person name="Barry K."/>
            <person name="Miller A.N."/>
            <person name="Grigoriev I.V."/>
            <person name="Debuchy R."/>
            <person name="Gladieux P."/>
            <person name="Thoren M.H."/>
            <person name="Johannesson H."/>
        </authorList>
    </citation>
    <scope>NUCLEOTIDE SEQUENCE</scope>
    <source>
        <strain evidence="3">SMH3391-2</strain>
    </source>
</reference>
<organism evidence="3 4">
    <name type="scientific">Bombardia bombarda</name>
    <dbReference type="NCBI Taxonomy" id="252184"/>
    <lineage>
        <taxon>Eukaryota</taxon>
        <taxon>Fungi</taxon>
        <taxon>Dikarya</taxon>
        <taxon>Ascomycota</taxon>
        <taxon>Pezizomycotina</taxon>
        <taxon>Sordariomycetes</taxon>
        <taxon>Sordariomycetidae</taxon>
        <taxon>Sordariales</taxon>
        <taxon>Lasiosphaeriaceae</taxon>
        <taxon>Bombardia</taxon>
    </lineage>
</organism>
<feature type="compositionally biased region" description="Low complexity" evidence="1">
    <location>
        <begin position="1005"/>
        <end position="1017"/>
    </location>
</feature>
<sequence length="1559" mass="167687">MDDQGDDANANDNDEDDTLPAFERLPDEIIQQILQVTDANGFASLALLNSKWRSVAQQAHLYAHHLSICPSYAMSHKTSPLAASEDDLPRLRRLFAKEVKRNMFEAYLRPTKTVIKVISNSFSSSSSPGGEGIQFSPSPKGHHVLAYNSSRIHVIDARQSEITVTREFKILRRPAATCINDEGSMIAVLLTEMQVDIYDLSATPPKRTQSIILDHSPRAIALSPCGTVLAAAYEGGIEVSSLNPGALSTDRRAVKCDAGGKHEEAGWTFTYDRSFETFRAVRIDDLRNGTTYFTGPVPSPTSQAKLIPCTLPAASYYGELVSAGFQGKEIWLYGVPEDLDAVPDHTNASSGSGSSASALLRRNSGPSIRSASRSQENDDSARVPQWQILFDKQRNTLVKGYKIAELEGVNTVKWVADFQQSSIKERLVIAARGISPAKPITEDEGMDFVDGGRLTIIDFDYDVRNGAVNEIEIEVGTREPETLEEEHRDMATEVAIVRRRTVAQNRSNRNTMIRTATTASRPQPPPSGRPPEAGEETETQSIIEEQEAMEALDLPYSHASPRSGTTLRRAATAAAVNRRLHPHPATGPVEYRRADGRAEHPHESDADNWVPPPPPYQKEDPGDLPDFLRHAIPAVAVAGAQPARNQRPQSSAAPQSFRNSQASFQQLPRSQTVGPNRRSAPPVPAVPANYITPVPPVPPLPMHISQALQRSQESASTLRPPQLGNDVRPGSSDSMRHIEEENIYDVSPPDSPVMAPVSPPEATSPEPSGSRVGSRPVSRGQMGEATPSPPLPSNLPPVPPLPHISTAASSPHPGRAPALGLQIPAPTHNTAIPAWDGTQTGAGPSERRLSVSRTWPLQPKEQAPPSVALGYPYSAPPTNPDAHQALAQSLPPLPTPSQLASLNNRSHTPKRLSGGFQPQHIPSNSRGSGDFSSRPFTPKGVSGAFDPPGRQTSGRRAETPLLAPVPRHPRPTTQAAVLRPNMERLDTIYSVASNGQTAAGPSNLGGTAAPGSTSSTTRVPSLNRKQSRAERSAAKNIADARRRGWAGRSKSTKRRKPKKDFDAASTCSPVEDAELGPPAAASRLRMSALTSSATAGTVWVVWTVGPSRAPMGLPRDEFVAMSSLDGKGPDSIPSNAVVILASRSLASWVVDNAFVSRLLGPIHDANSHEGPAKLHVLSAVVDAIPHNGHQSSSEGLSILHGKLDDLLPGLWKTELSQTPPDVNAKPYIEFHLAPLKHDSRPLQVTVPLANTIFSNGKPHTIFASLWQTATGALPTMVDRVEKTSQVIVPRISSTDSSTVAVPLVPVTKPRRILAGLGNILRQVEIDAKLAPASKELEHVIPLLLQARTKRSLHQPIGPMRVWALIYPEHVAVSHQLPDALQLSGDGESHEWERANEVSKMMPELLAAGCHIRKILSGGGGWGLKQGLLSLDPQTKYSTPDQEDVESFIRSFMGEDTGGGVVAPGSFVQFFVELAGSLTTEIEVDVDSRVDSIDEPTLIIGSQDPAAEIPGPKQAEVSLNLFGAVSSEGIYLASDPATEGREVGEAIMTKIDSTASYVRY</sequence>
<feature type="compositionally biased region" description="Low complexity" evidence="1">
    <location>
        <begin position="767"/>
        <end position="780"/>
    </location>
</feature>
<evidence type="ECO:0000313" key="3">
    <source>
        <dbReference type="EMBL" id="KAK0618156.1"/>
    </source>
</evidence>
<feature type="compositionally biased region" description="Basic and acidic residues" evidence="1">
    <location>
        <begin position="1027"/>
        <end position="1042"/>
    </location>
</feature>
<evidence type="ECO:0000313" key="4">
    <source>
        <dbReference type="Proteomes" id="UP001174934"/>
    </source>
</evidence>
<dbReference type="PROSITE" id="PS50181">
    <property type="entry name" value="FBOX"/>
    <property type="match status" value="1"/>
</dbReference>
<feature type="compositionally biased region" description="Polar residues" evidence="1">
    <location>
        <begin position="502"/>
        <end position="518"/>
    </location>
</feature>
<feature type="domain" description="F-box" evidence="2">
    <location>
        <begin position="19"/>
        <end position="65"/>
    </location>
</feature>
<feature type="compositionally biased region" description="Low complexity" evidence="1">
    <location>
        <begin position="347"/>
        <end position="365"/>
    </location>
</feature>
<feature type="region of interest" description="Disordered" evidence="1">
    <location>
        <begin position="1"/>
        <end position="20"/>
    </location>
</feature>
<feature type="compositionally biased region" description="Polar residues" evidence="1">
    <location>
        <begin position="920"/>
        <end position="935"/>
    </location>
</feature>
<dbReference type="SUPFAM" id="SSF82171">
    <property type="entry name" value="DPP6 N-terminal domain-like"/>
    <property type="match status" value="1"/>
</dbReference>
<feature type="compositionally biased region" description="Pro residues" evidence="1">
    <location>
        <begin position="787"/>
        <end position="802"/>
    </location>
</feature>
<dbReference type="EMBL" id="JAULSR010000005">
    <property type="protein sequence ID" value="KAK0618156.1"/>
    <property type="molecule type" value="Genomic_DNA"/>
</dbReference>
<dbReference type="InterPro" id="IPR015943">
    <property type="entry name" value="WD40/YVTN_repeat-like_dom_sf"/>
</dbReference>
<dbReference type="InterPro" id="IPR036047">
    <property type="entry name" value="F-box-like_dom_sf"/>
</dbReference>
<feature type="compositionally biased region" description="Basic and acidic residues" evidence="1">
    <location>
        <begin position="617"/>
        <end position="626"/>
    </location>
</feature>
<evidence type="ECO:0000256" key="1">
    <source>
        <dbReference type="SAM" id="MobiDB-lite"/>
    </source>
</evidence>
<dbReference type="Proteomes" id="UP001174934">
    <property type="component" value="Unassembled WGS sequence"/>
</dbReference>
<dbReference type="Gene3D" id="2.130.10.10">
    <property type="entry name" value="YVTN repeat-like/Quinoprotein amine dehydrogenase"/>
    <property type="match status" value="1"/>
</dbReference>
<accession>A0AA40BY45</accession>
<feature type="region of interest" description="Disordered" evidence="1">
    <location>
        <begin position="501"/>
        <end position="539"/>
    </location>
</feature>
<feature type="region of interest" description="Disordered" evidence="1">
    <location>
        <begin position="555"/>
        <end position="626"/>
    </location>
</feature>
<feature type="compositionally biased region" description="Polar residues" evidence="1">
    <location>
        <begin position="643"/>
        <end position="674"/>
    </location>
</feature>
<keyword evidence="4" id="KW-1185">Reference proteome</keyword>
<feature type="compositionally biased region" description="Low complexity" evidence="1">
    <location>
        <begin position="562"/>
        <end position="577"/>
    </location>
</feature>
<proteinExistence type="predicted"/>
<feature type="compositionally biased region" description="Low complexity" evidence="1">
    <location>
        <begin position="884"/>
        <end position="902"/>
    </location>
</feature>
<dbReference type="Pfam" id="PF23749">
    <property type="entry name" value="DUF7165"/>
    <property type="match status" value="2"/>
</dbReference>
<feature type="compositionally biased region" description="Basic and acidic residues" evidence="1">
    <location>
        <begin position="590"/>
        <end position="605"/>
    </location>
</feature>
<name>A0AA40BY45_9PEZI</name>
<dbReference type="InterPro" id="IPR001810">
    <property type="entry name" value="F-box_dom"/>
</dbReference>
<feature type="region of interest" description="Disordered" evidence="1">
    <location>
        <begin position="994"/>
        <end position="1077"/>
    </location>
</feature>
<feature type="region of interest" description="Disordered" evidence="1">
    <location>
        <begin position="343"/>
        <end position="379"/>
    </location>
</feature>
<gene>
    <name evidence="3" type="ORF">B0T17DRAFT_592027</name>
</gene>
<dbReference type="SUPFAM" id="SSF81383">
    <property type="entry name" value="F-box domain"/>
    <property type="match status" value="1"/>
</dbReference>